<protein>
    <submittedName>
        <fullName evidence="2">CbrC family protein</fullName>
    </submittedName>
</protein>
<evidence type="ECO:0000313" key="2">
    <source>
        <dbReference type="EMBL" id="MFD2318044.1"/>
    </source>
</evidence>
<dbReference type="Proteomes" id="UP001597287">
    <property type="component" value="Unassembled WGS sequence"/>
</dbReference>
<reference evidence="3" key="1">
    <citation type="journal article" date="2019" name="Int. J. Syst. Evol. Microbiol.">
        <title>The Global Catalogue of Microorganisms (GCM) 10K type strain sequencing project: providing services to taxonomists for standard genome sequencing and annotation.</title>
        <authorList>
            <consortium name="The Broad Institute Genomics Platform"/>
            <consortium name="The Broad Institute Genome Sequencing Center for Infectious Disease"/>
            <person name="Wu L."/>
            <person name="Ma J."/>
        </authorList>
    </citation>
    <scope>NUCLEOTIDE SEQUENCE [LARGE SCALE GENOMIC DNA]</scope>
    <source>
        <strain evidence="3">CCUG 62793</strain>
    </source>
</reference>
<sequence>MNQRIDPSTSQPGASISDIAACEAVIGARLPDWLRERLLAGNGWEVDDTAGATRREWRFLPVLDRSDRKRRSRTAEDIAWHTQRLRQQADVPVGAVVVARAWSETTRLILLPDLQSPGRLGAMLWMQNGVAVPLQTPVDPLLLGAPPEPAARLRLRPRSELPVFRYHPDPVATGSIQENHALACPCCGRVSGWVYATTPYGLGEQPSDLCPWCIADGSAASRFGSGFVSDLAGEVPGEVADEVNLRTPGFISWQGEQWLTHCGDAAAFLGPVGWEALKDLPDAQAALLEDGCDKEMLALMRKDGDLTAYLFRCLHCGVHLAYADAS</sequence>
<gene>
    <name evidence="2" type="ORF">ACFSPV_04970</name>
</gene>
<evidence type="ECO:0000256" key="1">
    <source>
        <dbReference type="ARBA" id="ARBA00008525"/>
    </source>
</evidence>
<dbReference type="InterPro" id="IPR005363">
    <property type="entry name" value="UPF0167"/>
</dbReference>
<name>A0ABW5EMD9_9BURK</name>
<keyword evidence="3" id="KW-1185">Reference proteome</keyword>
<dbReference type="RefSeq" id="WP_380105339.1">
    <property type="nucleotide sequence ID" value="NZ_JBHSIH010000001.1"/>
</dbReference>
<dbReference type="Pfam" id="PF03691">
    <property type="entry name" value="UPF0167"/>
    <property type="match status" value="1"/>
</dbReference>
<organism evidence="2 3">
    <name type="scientific">Delftia deserti</name>
    <dbReference type="NCBI Taxonomy" id="1651218"/>
    <lineage>
        <taxon>Bacteria</taxon>
        <taxon>Pseudomonadati</taxon>
        <taxon>Pseudomonadota</taxon>
        <taxon>Betaproteobacteria</taxon>
        <taxon>Burkholderiales</taxon>
        <taxon>Comamonadaceae</taxon>
        <taxon>Delftia</taxon>
    </lineage>
</organism>
<comment type="caution">
    <text evidence="2">The sequence shown here is derived from an EMBL/GenBank/DDBJ whole genome shotgun (WGS) entry which is preliminary data.</text>
</comment>
<dbReference type="EMBL" id="JBHUIG010000004">
    <property type="protein sequence ID" value="MFD2318044.1"/>
    <property type="molecule type" value="Genomic_DNA"/>
</dbReference>
<proteinExistence type="inferred from homology"/>
<accession>A0ABW5EMD9</accession>
<evidence type="ECO:0000313" key="3">
    <source>
        <dbReference type="Proteomes" id="UP001597287"/>
    </source>
</evidence>
<comment type="similarity">
    <text evidence="1">Belongs to the UPF0167 family.</text>
</comment>